<sequence length="201" mass="23739">MTTDIATLFQLAQQTPLPKETDHELAKRLAKEIYNKYCPKIVKKEVGPRRMGRRLSKILEKMISKYRQNLVKAKECTIDVEYDEGIEDIEIMRVYFNEKTYPFEKLVDQMSDDEMGVPKEMEFRVMVPVAENSAVFKCKYNVLYLFYTDLRDYIFSMHHCMKLRDICSILGYEDRGCCNDDWERCNNIHKDCLAFCATNCS</sequence>
<reference evidence="1" key="1">
    <citation type="journal article" date="2020" name="Nature">
        <title>Giant virus diversity and host interactions through global metagenomics.</title>
        <authorList>
            <person name="Schulz F."/>
            <person name="Roux S."/>
            <person name="Paez-Espino D."/>
            <person name="Jungbluth S."/>
            <person name="Walsh D.A."/>
            <person name="Denef V.J."/>
            <person name="McMahon K.D."/>
            <person name="Konstantinidis K.T."/>
            <person name="Eloe-Fadrosh E.A."/>
            <person name="Kyrpides N.C."/>
            <person name="Woyke T."/>
        </authorList>
    </citation>
    <scope>NUCLEOTIDE SEQUENCE</scope>
    <source>
        <strain evidence="1">GVMAG-S-1062768-28</strain>
    </source>
</reference>
<dbReference type="EMBL" id="MN740695">
    <property type="protein sequence ID" value="QHU08146.1"/>
    <property type="molecule type" value="Genomic_DNA"/>
</dbReference>
<protein>
    <submittedName>
        <fullName evidence="1">Uncharacterized protein</fullName>
    </submittedName>
</protein>
<proteinExistence type="predicted"/>
<dbReference type="AlphaFoldDB" id="A0A6C0JTL6"/>
<evidence type="ECO:0000313" key="1">
    <source>
        <dbReference type="EMBL" id="QHU08146.1"/>
    </source>
</evidence>
<accession>A0A6C0JTL6</accession>
<name>A0A6C0JTL6_9ZZZZ</name>
<organism evidence="1">
    <name type="scientific">viral metagenome</name>
    <dbReference type="NCBI Taxonomy" id="1070528"/>
    <lineage>
        <taxon>unclassified sequences</taxon>
        <taxon>metagenomes</taxon>
        <taxon>organismal metagenomes</taxon>
    </lineage>
</organism>